<comment type="similarity">
    <text evidence="1">Belongs to the CinA family.</text>
</comment>
<dbReference type="InterPro" id="IPR036653">
    <property type="entry name" value="CinA-like_C"/>
</dbReference>
<accession>A0ABV4U1Y1</accession>
<evidence type="ECO:0000259" key="2">
    <source>
        <dbReference type="SMART" id="SM00852"/>
    </source>
</evidence>
<dbReference type="NCBIfam" id="TIGR00177">
    <property type="entry name" value="molyb_syn"/>
    <property type="match status" value="1"/>
</dbReference>
<dbReference type="NCBIfam" id="TIGR00200">
    <property type="entry name" value="cinA_nterm"/>
    <property type="match status" value="1"/>
</dbReference>
<gene>
    <name evidence="3" type="ORF">ACERK3_02590</name>
</gene>
<comment type="caution">
    <text evidence="3">The sequence shown here is derived from an EMBL/GenBank/DDBJ whole genome shotgun (WGS) entry which is preliminary data.</text>
</comment>
<reference evidence="3 4" key="1">
    <citation type="submission" date="2024-08" db="EMBL/GenBank/DDBJ databases">
        <title>Whole-genome sequencing of halo(alkali)philic microorganisms from hypersaline lakes.</title>
        <authorList>
            <person name="Sorokin D.Y."/>
            <person name="Merkel A.Y."/>
            <person name="Messina E."/>
            <person name="Yakimov M."/>
        </authorList>
    </citation>
    <scope>NUCLEOTIDE SEQUENCE [LARGE SCALE GENOMIC DNA]</scope>
    <source>
        <strain evidence="3 4">AB-hyl4</strain>
    </source>
</reference>
<dbReference type="RefSeq" id="WP_425344102.1">
    <property type="nucleotide sequence ID" value="NZ_JBGUBD010000002.1"/>
</dbReference>
<dbReference type="PANTHER" id="PTHR13939:SF0">
    <property type="entry name" value="NMN AMIDOHYDROLASE-LIKE PROTEIN YFAY"/>
    <property type="match status" value="1"/>
</dbReference>
<dbReference type="InterPro" id="IPR008135">
    <property type="entry name" value="Competence-induced_CinA"/>
</dbReference>
<dbReference type="Gene3D" id="3.30.70.2860">
    <property type="match status" value="1"/>
</dbReference>
<dbReference type="NCBIfam" id="TIGR00199">
    <property type="entry name" value="PncC_domain"/>
    <property type="match status" value="1"/>
</dbReference>
<dbReference type="InterPro" id="IPR050101">
    <property type="entry name" value="CinA"/>
</dbReference>
<sequence length="430" mass="46576">MHAIILSIGDELVLGQTVDTNSAWLGERLATRGIPVRYHHTLADDRDIIAEAIRHAADRAELVLITGGLGPTDDDLTRQALADAMNVQLVEDAASVEAVESHFTRRGREMPERNRVQALHPVGSTIIENHNGTAPGITATLGNATIHVMPGVPREMRAMFRDLIEPTLTPDAGQRHVILTTKLNTFGAGESTIADMLGPLMDRQRNPKVGTTVSDGIVSIRLRAEFPTTDEAEQQLDDTLAQVHEKLGALAFGREDQTLANAVVELLTKRGQRLVTAESCTGGLISKMLTDVGGSSMAYVGGWVTYSNLMKMEQLDVAKDDLDTHGAVSETVARAMAEGALRHVRPADVSLAVTGIAGPDGGTPDKPVGTVWLAMARREERQPDTFHTRTLLLALSGDRDAVRDRAAKSALQLLRLDLMDQPWDLIQWAK</sequence>
<protein>
    <recommendedName>
        <fullName evidence="1">CinA-like protein</fullName>
    </recommendedName>
</protein>
<dbReference type="Gene3D" id="3.90.950.20">
    <property type="entry name" value="CinA-like"/>
    <property type="match status" value="1"/>
</dbReference>
<evidence type="ECO:0000313" key="4">
    <source>
        <dbReference type="Proteomes" id="UP001575105"/>
    </source>
</evidence>
<dbReference type="SUPFAM" id="SSF53218">
    <property type="entry name" value="Molybdenum cofactor biosynthesis proteins"/>
    <property type="match status" value="1"/>
</dbReference>
<dbReference type="HAMAP" id="MF_00226_B">
    <property type="entry name" value="CinA_B"/>
    <property type="match status" value="1"/>
</dbReference>
<proteinExistence type="inferred from homology"/>
<evidence type="ECO:0000256" key="1">
    <source>
        <dbReference type="HAMAP-Rule" id="MF_00226"/>
    </source>
</evidence>
<feature type="domain" description="MoaB/Mog" evidence="2">
    <location>
        <begin position="4"/>
        <end position="170"/>
    </location>
</feature>
<dbReference type="SMART" id="SM00852">
    <property type="entry name" value="MoCF_biosynth"/>
    <property type="match status" value="1"/>
</dbReference>
<dbReference type="InterPro" id="IPR041424">
    <property type="entry name" value="CinA_KH"/>
</dbReference>
<name>A0ABV4U1Y1_9BACT</name>
<dbReference type="CDD" id="cd00885">
    <property type="entry name" value="cinA"/>
    <property type="match status" value="1"/>
</dbReference>
<dbReference type="InterPro" id="IPR008136">
    <property type="entry name" value="CinA_C"/>
</dbReference>
<dbReference type="Proteomes" id="UP001575105">
    <property type="component" value="Unassembled WGS sequence"/>
</dbReference>
<organism evidence="3 4">
    <name type="scientific">Natronomicrosphaera hydrolytica</name>
    <dbReference type="NCBI Taxonomy" id="3242702"/>
    <lineage>
        <taxon>Bacteria</taxon>
        <taxon>Pseudomonadati</taxon>
        <taxon>Planctomycetota</taxon>
        <taxon>Phycisphaerae</taxon>
        <taxon>Phycisphaerales</taxon>
        <taxon>Phycisphaeraceae</taxon>
        <taxon>Natronomicrosphaera</taxon>
    </lineage>
</organism>
<dbReference type="PIRSF" id="PIRSF006728">
    <property type="entry name" value="CinA"/>
    <property type="match status" value="1"/>
</dbReference>
<evidence type="ECO:0000313" key="3">
    <source>
        <dbReference type="EMBL" id="MFA9477175.1"/>
    </source>
</evidence>
<dbReference type="SUPFAM" id="SSF142433">
    <property type="entry name" value="CinA-like"/>
    <property type="match status" value="1"/>
</dbReference>
<dbReference type="Gene3D" id="3.40.980.10">
    <property type="entry name" value="MoaB/Mog-like domain"/>
    <property type="match status" value="1"/>
</dbReference>
<dbReference type="PANTHER" id="PTHR13939">
    <property type="entry name" value="NICOTINAMIDE-NUCLEOTIDE AMIDOHYDROLASE PNCC"/>
    <property type="match status" value="1"/>
</dbReference>
<dbReference type="EMBL" id="JBGUBD010000002">
    <property type="protein sequence ID" value="MFA9477175.1"/>
    <property type="molecule type" value="Genomic_DNA"/>
</dbReference>
<dbReference type="Pfam" id="PF02464">
    <property type="entry name" value="CinA"/>
    <property type="match status" value="1"/>
</dbReference>
<dbReference type="Pfam" id="PF18146">
    <property type="entry name" value="CinA_KH"/>
    <property type="match status" value="1"/>
</dbReference>
<dbReference type="InterPro" id="IPR036425">
    <property type="entry name" value="MoaB/Mog-like_dom_sf"/>
</dbReference>
<dbReference type="InterPro" id="IPR001453">
    <property type="entry name" value="MoaB/Mog_dom"/>
</dbReference>
<dbReference type="NCBIfam" id="NF001813">
    <property type="entry name" value="PRK00549.1"/>
    <property type="match status" value="1"/>
</dbReference>
<dbReference type="Pfam" id="PF00994">
    <property type="entry name" value="MoCF_biosynth"/>
    <property type="match status" value="1"/>
</dbReference>
<keyword evidence="4" id="KW-1185">Reference proteome</keyword>